<proteinExistence type="predicted"/>
<accession>A0A164X7H8</accession>
<protein>
    <submittedName>
        <fullName evidence="1">Uncharacterized protein</fullName>
    </submittedName>
</protein>
<dbReference type="Proteomes" id="UP000076858">
    <property type="component" value="Unassembled WGS sequence"/>
</dbReference>
<organism evidence="1 2">
    <name type="scientific">Daphnia magna</name>
    <dbReference type="NCBI Taxonomy" id="35525"/>
    <lineage>
        <taxon>Eukaryota</taxon>
        <taxon>Metazoa</taxon>
        <taxon>Ecdysozoa</taxon>
        <taxon>Arthropoda</taxon>
        <taxon>Crustacea</taxon>
        <taxon>Branchiopoda</taxon>
        <taxon>Diplostraca</taxon>
        <taxon>Cladocera</taxon>
        <taxon>Anomopoda</taxon>
        <taxon>Daphniidae</taxon>
        <taxon>Daphnia</taxon>
    </lineage>
</organism>
<keyword evidence="2" id="KW-1185">Reference proteome</keyword>
<reference evidence="1 2" key="1">
    <citation type="submission" date="2016-03" db="EMBL/GenBank/DDBJ databases">
        <title>EvidentialGene: Evidence-directed Construction of Genes on Genomes.</title>
        <authorList>
            <person name="Gilbert D.G."/>
            <person name="Choi J.-H."/>
            <person name="Mockaitis K."/>
            <person name="Colbourne J."/>
            <person name="Pfrender M."/>
        </authorList>
    </citation>
    <scope>NUCLEOTIDE SEQUENCE [LARGE SCALE GENOMIC DNA]</scope>
    <source>
        <strain evidence="1 2">Xinb3</strain>
        <tissue evidence="1">Complete organism</tissue>
    </source>
</reference>
<name>A0A164X7H8_9CRUS</name>
<gene>
    <name evidence="1" type="ORF">APZ42_020587</name>
</gene>
<evidence type="ECO:0000313" key="2">
    <source>
        <dbReference type="Proteomes" id="UP000076858"/>
    </source>
</evidence>
<dbReference type="EMBL" id="LRGB01001005">
    <property type="protein sequence ID" value="KZS13945.1"/>
    <property type="molecule type" value="Genomic_DNA"/>
</dbReference>
<dbReference type="AlphaFoldDB" id="A0A164X7H8"/>
<comment type="caution">
    <text evidence="1">The sequence shown here is derived from an EMBL/GenBank/DDBJ whole genome shotgun (WGS) entry which is preliminary data.</text>
</comment>
<sequence>MEGVVANRERAIRDENGRGQWAVAEIESARSWTDVARRRTQRMLGRVVHGDVVHLRLLFSAARSGCGVTSWRSVAVSQMMLMRWMRSHDVVVCEEAARRRFNSIRLARF</sequence>
<evidence type="ECO:0000313" key="1">
    <source>
        <dbReference type="EMBL" id="KZS13945.1"/>
    </source>
</evidence>